<comment type="caution">
    <text evidence="11">The sequence shown here is derived from an EMBL/GenBank/DDBJ whole genome shotgun (WGS) entry which is preliminary data.</text>
</comment>
<dbReference type="PANTHER" id="PTHR24421:SF10">
    <property type="entry name" value="NITRATE_NITRITE SENSOR PROTEIN NARQ"/>
    <property type="match status" value="1"/>
</dbReference>
<dbReference type="Proteomes" id="UP001596972">
    <property type="component" value="Unassembled WGS sequence"/>
</dbReference>
<feature type="domain" description="Histidine kinase/HSP90-like ATPase" evidence="9">
    <location>
        <begin position="133"/>
        <end position="220"/>
    </location>
</feature>
<dbReference type="PANTHER" id="PTHR24421">
    <property type="entry name" value="NITRATE/NITRITE SENSOR PROTEIN NARX-RELATED"/>
    <property type="match status" value="1"/>
</dbReference>
<dbReference type="Gene3D" id="1.20.5.1930">
    <property type="match status" value="1"/>
</dbReference>
<name>A0ABW3ENU4_9ACTN</name>
<evidence type="ECO:0000256" key="8">
    <source>
        <dbReference type="ARBA" id="ARBA00023012"/>
    </source>
</evidence>
<keyword evidence="3" id="KW-0597">Phosphoprotein</keyword>
<dbReference type="InterPro" id="IPR036890">
    <property type="entry name" value="HATPase_C_sf"/>
</dbReference>
<dbReference type="EC" id="2.7.13.3" evidence="2"/>
<evidence type="ECO:0000313" key="12">
    <source>
        <dbReference type="Proteomes" id="UP001596972"/>
    </source>
</evidence>
<dbReference type="InterPro" id="IPR003594">
    <property type="entry name" value="HATPase_dom"/>
</dbReference>
<accession>A0ABW3ENU4</accession>
<dbReference type="RefSeq" id="WP_378299377.1">
    <property type="nucleotide sequence ID" value="NZ_JBHTJA010000029.1"/>
</dbReference>
<evidence type="ECO:0000256" key="4">
    <source>
        <dbReference type="ARBA" id="ARBA00022679"/>
    </source>
</evidence>
<proteinExistence type="predicted"/>
<reference evidence="12" key="1">
    <citation type="journal article" date="2019" name="Int. J. Syst. Evol. Microbiol.">
        <title>The Global Catalogue of Microorganisms (GCM) 10K type strain sequencing project: providing services to taxonomists for standard genome sequencing and annotation.</title>
        <authorList>
            <consortium name="The Broad Institute Genomics Platform"/>
            <consortium name="The Broad Institute Genome Sequencing Center for Infectious Disease"/>
            <person name="Wu L."/>
            <person name="Ma J."/>
        </authorList>
    </citation>
    <scope>NUCLEOTIDE SEQUENCE [LARGE SCALE GENOMIC DNA]</scope>
    <source>
        <strain evidence="12">JCM 31202</strain>
    </source>
</reference>
<feature type="domain" description="Signal transduction histidine kinase subgroup 3 dimerisation and phosphoacceptor" evidence="10">
    <location>
        <begin position="29"/>
        <end position="94"/>
    </location>
</feature>
<evidence type="ECO:0000259" key="9">
    <source>
        <dbReference type="Pfam" id="PF02518"/>
    </source>
</evidence>
<keyword evidence="6 11" id="KW-0418">Kinase</keyword>
<organism evidence="11 12">
    <name type="scientific">Actinomadura sediminis</name>
    <dbReference type="NCBI Taxonomy" id="1038904"/>
    <lineage>
        <taxon>Bacteria</taxon>
        <taxon>Bacillati</taxon>
        <taxon>Actinomycetota</taxon>
        <taxon>Actinomycetes</taxon>
        <taxon>Streptosporangiales</taxon>
        <taxon>Thermomonosporaceae</taxon>
        <taxon>Actinomadura</taxon>
    </lineage>
</organism>
<sequence length="222" mass="23415">MVMEVPADTFAAPDRAALDRVREAAVRRERARMARELHDVVTHHISLIAVQAAAALVEDGLPDGVRRTLESVHRTAREALTETRLVVGRLRAEDEAGIDRLDDLVGAARRGGLPVSMLVVGTPRRLSRRASLAAYRIVQEALGNTARYAPGARVVVEVRYGADVLTVSVADEGAAGAPNTPGGGGNGLVGMVERVTALGGAIEAGPRDGGWSVVVHLPYDPV</sequence>
<keyword evidence="4" id="KW-0808">Transferase</keyword>
<dbReference type="SUPFAM" id="SSF55874">
    <property type="entry name" value="ATPase domain of HSP90 chaperone/DNA topoisomerase II/histidine kinase"/>
    <property type="match status" value="1"/>
</dbReference>
<evidence type="ECO:0000259" key="10">
    <source>
        <dbReference type="Pfam" id="PF07730"/>
    </source>
</evidence>
<evidence type="ECO:0000256" key="5">
    <source>
        <dbReference type="ARBA" id="ARBA00022741"/>
    </source>
</evidence>
<dbReference type="Pfam" id="PF02518">
    <property type="entry name" value="HATPase_c"/>
    <property type="match status" value="1"/>
</dbReference>
<dbReference type="InterPro" id="IPR011712">
    <property type="entry name" value="Sig_transdc_His_kin_sub3_dim/P"/>
</dbReference>
<dbReference type="CDD" id="cd16917">
    <property type="entry name" value="HATPase_UhpB-NarQ-NarX-like"/>
    <property type="match status" value="1"/>
</dbReference>
<comment type="catalytic activity">
    <reaction evidence="1">
        <text>ATP + protein L-histidine = ADP + protein N-phospho-L-histidine.</text>
        <dbReference type="EC" id="2.7.13.3"/>
    </reaction>
</comment>
<dbReference type="InterPro" id="IPR050482">
    <property type="entry name" value="Sensor_HK_TwoCompSys"/>
</dbReference>
<evidence type="ECO:0000256" key="3">
    <source>
        <dbReference type="ARBA" id="ARBA00022553"/>
    </source>
</evidence>
<keyword evidence="7" id="KW-0067">ATP-binding</keyword>
<gene>
    <name evidence="11" type="ORF">ACFQ11_16550</name>
</gene>
<keyword evidence="12" id="KW-1185">Reference proteome</keyword>
<keyword evidence="8" id="KW-0902">Two-component regulatory system</keyword>
<evidence type="ECO:0000256" key="2">
    <source>
        <dbReference type="ARBA" id="ARBA00012438"/>
    </source>
</evidence>
<keyword evidence="5" id="KW-0547">Nucleotide-binding</keyword>
<dbReference type="Gene3D" id="3.30.565.10">
    <property type="entry name" value="Histidine kinase-like ATPase, C-terminal domain"/>
    <property type="match status" value="1"/>
</dbReference>
<dbReference type="EMBL" id="JBHTJA010000029">
    <property type="protein sequence ID" value="MFD0902013.1"/>
    <property type="molecule type" value="Genomic_DNA"/>
</dbReference>
<evidence type="ECO:0000313" key="11">
    <source>
        <dbReference type="EMBL" id="MFD0902013.1"/>
    </source>
</evidence>
<dbReference type="GO" id="GO:0016301">
    <property type="term" value="F:kinase activity"/>
    <property type="evidence" value="ECO:0007669"/>
    <property type="project" value="UniProtKB-KW"/>
</dbReference>
<evidence type="ECO:0000256" key="6">
    <source>
        <dbReference type="ARBA" id="ARBA00022777"/>
    </source>
</evidence>
<protein>
    <recommendedName>
        <fullName evidence="2">histidine kinase</fullName>
        <ecNumber evidence="2">2.7.13.3</ecNumber>
    </recommendedName>
</protein>
<evidence type="ECO:0000256" key="7">
    <source>
        <dbReference type="ARBA" id="ARBA00022840"/>
    </source>
</evidence>
<dbReference type="Pfam" id="PF07730">
    <property type="entry name" value="HisKA_3"/>
    <property type="match status" value="1"/>
</dbReference>
<evidence type="ECO:0000256" key="1">
    <source>
        <dbReference type="ARBA" id="ARBA00000085"/>
    </source>
</evidence>